<dbReference type="OrthoDB" id="193263at2759"/>
<evidence type="ECO:0000256" key="5">
    <source>
        <dbReference type="SAM" id="MobiDB-lite"/>
    </source>
</evidence>
<evidence type="ECO:0000256" key="3">
    <source>
        <dbReference type="ARBA" id="ARBA00022833"/>
    </source>
</evidence>
<organism evidence="7 8">
    <name type="scientific">Triparma strigata</name>
    <dbReference type="NCBI Taxonomy" id="1606541"/>
    <lineage>
        <taxon>Eukaryota</taxon>
        <taxon>Sar</taxon>
        <taxon>Stramenopiles</taxon>
        <taxon>Ochrophyta</taxon>
        <taxon>Bolidophyceae</taxon>
        <taxon>Parmales</taxon>
        <taxon>Triparmaceae</taxon>
        <taxon>Triparma</taxon>
    </lineage>
</organism>
<name>A0A9W7BNR3_9STRA</name>
<reference evidence="8" key="1">
    <citation type="journal article" date="2023" name="Commun. Biol.">
        <title>Genome analysis of Parmales, the sister group of diatoms, reveals the evolutionary specialization of diatoms from phago-mixotrophs to photoautotrophs.</title>
        <authorList>
            <person name="Ban H."/>
            <person name="Sato S."/>
            <person name="Yoshikawa S."/>
            <person name="Yamada K."/>
            <person name="Nakamura Y."/>
            <person name="Ichinomiya M."/>
            <person name="Sato N."/>
            <person name="Blanc-Mathieu R."/>
            <person name="Endo H."/>
            <person name="Kuwata A."/>
            <person name="Ogata H."/>
        </authorList>
    </citation>
    <scope>NUCLEOTIDE SEQUENCE [LARGE SCALE GENOMIC DNA]</scope>
    <source>
        <strain evidence="8">NIES 3701</strain>
    </source>
</reference>
<protein>
    <recommendedName>
        <fullName evidence="6">MYND-type domain-containing protein</fullName>
    </recommendedName>
</protein>
<accession>A0A9W7BNR3</accession>
<dbReference type="Gene3D" id="6.10.140.2220">
    <property type="match status" value="1"/>
</dbReference>
<evidence type="ECO:0000313" key="8">
    <source>
        <dbReference type="Proteomes" id="UP001165085"/>
    </source>
</evidence>
<sequence length="449" mass="48831">MSEEPKKRCSYCNKIPYGGKLKGCSACKVAAYCDAECQKAHWPSHKKECKKLKAKRLKDEALEKGEAMAKKQEATSSNGRTPAASVEGEEDKACIIVNNERLILARTPPMDDKWVYCQFMPKDAYGPYINATKPACWCNNVGQAQSLLVAFVFNPTLLAAKEAYVQSQYMTAFGINFQIVVTKVLNNLSVDLAEEATNKDISDHKGISARCTYWFCGGSKGDTLSLPPPSKGKFRHAGEQKCNSHMAVWSGVGMKCAMGLHEMKSLPTVTKEALEGEVFVQEATAGAEIPKITYTICVMIEKVNDVKTKDEYEQSSIQSKLHMYHADSVKSEEIPDFCKNACRIGLKKLNMNQPVSIVNVMPNEQAPASGAGAGAGGGKSAMPPGMENLSPESLTKLQGIMEGIQNERLDMAGMEEALGDSEVGPVLKTILASPQVAPLFARLVQKVAK</sequence>
<evidence type="ECO:0000259" key="6">
    <source>
        <dbReference type="PROSITE" id="PS50865"/>
    </source>
</evidence>
<feature type="domain" description="MYND-type" evidence="6">
    <location>
        <begin position="9"/>
        <end position="49"/>
    </location>
</feature>
<evidence type="ECO:0000313" key="7">
    <source>
        <dbReference type="EMBL" id="GMH93741.1"/>
    </source>
</evidence>
<gene>
    <name evidence="7" type="ORF">TrST_g13802</name>
</gene>
<dbReference type="GO" id="GO:0008270">
    <property type="term" value="F:zinc ion binding"/>
    <property type="evidence" value="ECO:0007669"/>
    <property type="project" value="UniProtKB-KW"/>
</dbReference>
<keyword evidence="1" id="KW-0479">Metal-binding</keyword>
<dbReference type="PROSITE" id="PS01360">
    <property type="entry name" value="ZF_MYND_1"/>
    <property type="match status" value="1"/>
</dbReference>
<keyword evidence="2 4" id="KW-0863">Zinc-finger</keyword>
<keyword evidence="3" id="KW-0862">Zinc</keyword>
<keyword evidence="8" id="KW-1185">Reference proteome</keyword>
<evidence type="ECO:0000256" key="4">
    <source>
        <dbReference type="PROSITE-ProRule" id="PRU00134"/>
    </source>
</evidence>
<feature type="region of interest" description="Disordered" evidence="5">
    <location>
        <begin position="63"/>
        <end position="86"/>
    </location>
</feature>
<dbReference type="Proteomes" id="UP001165085">
    <property type="component" value="Unassembled WGS sequence"/>
</dbReference>
<dbReference type="PROSITE" id="PS50865">
    <property type="entry name" value="ZF_MYND_2"/>
    <property type="match status" value="1"/>
</dbReference>
<dbReference type="Pfam" id="PF01753">
    <property type="entry name" value="zf-MYND"/>
    <property type="match status" value="1"/>
</dbReference>
<comment type="caution">
    <text evidence="7">The sequence shown here is derived from an EMBL/GenBank/DDBJ whole genome shotgun (WGS) entry which is preliminary data.</text>
</comment>
<dbReference type="EMBL" id="BRXY01000419">
    <property type="protein sequence ID" value="GMH93741.1"/>
    <property type="molecule type" value="Genomic_DNA"/>
</dbReference>
<dbReference type="AlphaFoldDB" id="A0A9W7BNR3"/>
<dbReference type="SUPFAM" id="SSF144232">
    <property type="entry name" value="HIT/MYND zinc finger-like"/>
    <property type="match status" value="1"/>
</dbReference>
<evidence type="ECO:0000256" key="1">
    <source>
        <dbReference type="ARBA" id="ARBA00022723"/>
    </source>
</evidence>
<proteinExistence type="predicted"/>
<feature type="compositionally biased region" description="Basic and acidic residues" evidence="5">
    <location>
        <begin position="63"/>
        <end position="73"/>
    </location>
</feature>
<evidence type="ECO:0000256" key="2">
    <source>
        <dbReference type="ARBA" id="ARBA00022771"/>
    </source>
</evidence>
<dbReference type="InterPro" id="IPR002893">
    <property type="entry name" value="Znf_MYND"/>
</dbReference>